<dbReference type="PROSITE" id="PS51195">
    <property type="entry name" value="Q_MOTIF"/>
    <property type="match status" value="1"/>
</dbReference>
<dbReference type="CDD" id="cd18787">
    <property type="entry name" value="SF2_C_DEAD"/>
    <property type="match status" value="1"/>
</dbReference>
<feature type="domain" description="Helicase ATP-binding" evidence="12">
    <location>
        <begin position="84"/>
        <end position="259"/>
    </location>
</feature>
<dbReference type="InterPro" id="IPR014001">
    <property type="entry name" value="Helicase_ATP-bd"/>
</dbReference>
<dbReference type="EC" id="3.6.4.13" evidence="10"/>
<keyword evidence="8 10" id="KW-0694">RNA-binding</keyword>
<dbReference type="Pfam" id="PF13959">
    <property type="entry name" value="CTE_SPB4"/>
    <property type="match status" value="1"/>
</dbReference>
<evidence type="ECO:0000256" key="9">
    <source>
        <dbReference type="PROSITE-ProRule" id="PRU00552"/>
    </source>
</evidence>
<evidence type="ECO:0000256" key="11">
    <source>
        <dbReference type="SAM" id="MobiDB-lite"/>
    </source>
</evidence>
<evidence type="ECO:0000256" key="2">
    <source>
        <dbReference type="ARBA" id="ARBA00022517"/>
    </source>
</evidence>
<evidence type="ECO:0000256" key="5">
    <source>
        <dbReference type="ARBA" id="ARBA00022801"/>
    </source>
</evidence>
<evidence type="ECO:0000256" key="4">
    <source>
        <dbReference type="ARBA" id="ARBA00022741"/>
    </source>
</evidence>
<keyword evidence="6 10" id="KW-0347">Helicase</keyword>
<feature type="compositionally biased region" description="Basic and acidic residues" evidence="11">
    <location>
        <begin position="26"/>
        <end position="43"/>
    </location>
</feature>
<keyword evidence="16" id="KW-1185">Reference proteome</keyword>
<organism evidence="15 16">
    <name type="scientific">Meira miltonrushii</name>
    <dbReference type="NCBI Taxonomy" id="1280837"/>
    <lineage>
        <taxon>Eukaryota</taxon>
        <taxon>Fungi</taxon>
        <taxon>Dikarya</taxon>
        <taxon>Basidiomycota</taxon>
        <taxon>Ustilaginomycotina</taxon>
        <taxon>Exobasidiomycetes</taxon>
        <taxon>Exobasidiales</taxon>
        <taxon>Brachybasidiaceae</taxon>
        <taxon>Meira</taxon>
    </lineage>
</organism>
<dbReference type="PROSITE" id="PS51194">
    <property type="entry name" value="HELICASE_CTER"/>
    <property type="match status" value="1"/>
</dbReference>
<dbReference type="CDD" id="cd17941">
    <property type="entry name" value="DEADc_DDX10"/>
    <property type="match status" value="1"/>
</dbReference>
<evidence type="ECO:0000259" key="14">
    <source>
        <dbReference type="PROSITE" id="PS51195"/>
    </source>
</evidence>
<dbReference type="STRING" id="1280837.A0A316V2P0"/>
<dbReference type="GO" id="GO:0016887">
    <property type="term" value="F:ATP hydrolysis activity"/>
    <property type="evidence" value="ECO:0007669"/>
    <property type="project" value="RHEA"/>
</dbReference>
<comment type="similarity">
    <text evidence="10">Belongs to the DEAD box helicase family.</text>
</comment>
<dbReference type="FunCoup" id="A0A316V2P0">
    <property type="interactions" value="774"/>
</dbReference>
<keyword evidence="4 10" id="KW-0547">Nucleotide-binding</keyword>
<evidence type="ECO:0000256" key="3">
    <source>
        <dbReference type="ARBA" id="ARBA00022552"/>
    </source>
</evidence>
<comment type="subcellular location">
    <subcellularLocation>
        <location evidence="1">Nucleus</location>
        <location evidence="1">Nucleolus</location>
    </subcellularLocation>
</comment>
<dbReference type="GO" id="GO:0005524">
    <property type="term" value="F:ATP binding"/>
    <property type="evidence" value="ECO:0007669"/>
    <property type="project" value="UniProtKB-UniRule"/>
</dbReference>
<feature type="compositionally biased region" description="Acidic residues" evidence="11">
    <location>
        <begin position="584"/>
        <end position="597"/>
    </location>
</feature>
<gene>
    <name evidence="15" type="ORF">FA14DRAFT_127596</name>
</gene>
<feature type="compositionally biased region" description="Acidic residues" evidence="11">
    <location>
        <begin position="612"/>
        <end position="622"/>
    </location>
</feature>
<keyword evidence="7 10" id="KW-0067">ATP-binding</keyword>
<keyword evidence="3" id="KW-0698">rRNA processing</keyword>
<evidence type="ECO:0000259" key="12">
    <source>
        <dbReference type="PROSITE" id="PS51192"/>
    </source>
</evidence>
<dbReference type="InterPro" id="IPR011545">
    <property type="entry name" value="DEAD/DEAH_box_helicase_dom"/>
</dbReference>
<name>A0A316V2P0_9BASI</name>
<dbReference type="SMART" id="SM00490">
    <property type="entry name" value="HELICc"/>
    <property type="match status" value="1"/>
</dbReference>
<dbReference type="Proteomes" id="UP000245771">
    <property type="component" value="Unassembled WGS sequence"/>
</dbReference>
<sequence length="837" mass="94785">MNGKNASRSRKARQQKQVSEEDELAELERRTEEMMKAYDESKKAGSSSSTKLKRFDELPLTKKTMIGLKKSSYVEMTDIQAKSIPLSLGGRDILGAARTGSGKTLAFLIPVIERLYKEKWGPGDGLGALILSPTRELAIQIFEVLRRIGTAHSISAGLVIGGKDVTQEKNRLGRMNILVATPGRLLQHMDQTVDFDTSNVQMLVLDEADRCLDMGFQNTIDAILENLPKQGRQTLLFSATQTKRVKDLARLSLSSPEYVAVHDEDNKKGYMPENLQQHYMVVPLEQKLSVLFSFIRTHLKSKVLIFFSACRQVQFAHESFCRMRPGMPLMCLHGKQKQTKRFDIFNAFTKSQHAVLFATDVAARGLDFPRVDWVIQADAPEDADTYIHRVGRTARYNAKGNSLMLLLPSEEKGMLASLKKKGVEPEMIKARENKVQSINENLQGFLFKDTELKYLAQKAFVSYVRSIYLQSDKSTFDVTELPLEPFAESLGLAGAPKVKFVKDAQAAKKRAQKLLEKRERYGKPSGTQEEDEAEASNKVRTKYDRMFERKNQGVLSEHYQNLIADDEEEDSEEETETKVAKAESDDDEEQSSDEEEMTREQAIAGRRKADSSDSDSSEESESEPEKASEKITFDQEQDDEDDFITLKRADHTLDGEDSLQTAKESELSKRKLQMGTSKKRSAAAGLRGLGEKLTFDDEGNAHRLYEMQDESTLGDARSAAQEFVDRERQALQQSDVQDKERVREAKREKRIRKRDRERQEKEGEDAGPTVMLAPEDDREDGYETPDFDLGDDDQAEDESDDEEAAYEQEQYRPNKRMKPTSTLEEDESLALRLLGGE</sequence>
<dbReference type="PANTHER" id="PTHR24031">
    <property type="entry name" value="RNA HELICASE"/>
    <property type="match status" value="1"/>
</dbReference>
<feature type="short sequence motif" description="Q motif" evidence="9">
    <location>
        <begin position="53"/>
        <end position="81"/>
    </location>
</feature>
<dbReference type="PROSITE" id="PS51192">
    <property type="entry name" value="HELICASE_ATP_BIND_1"/>
    <property type="match status" value="1"/>
</dbReference>
<keyword evidence="5 10" id="KW-0378">Hydrolase</keyword>
<feature type="compositionally biased region" description="Basic and acidic residues" evidence="11">
    <location>
        <begin position="513"/>
        <end position="522"/>
    </location>
</feature>
<evidence type="ECO:0000313" key="16">
    <source>
        <dbReference type="Proteomes" id="UP000245771"/>
    </source>
</evidence>
<dbReference type="SUPFAM" id="SSF52540">
    <property type="entry name" value="P-loop containing nucleoside triphosphate hydrolases"/>
    <property type="match status" value="1"/>
</dbReference>
<feature type="compositionally biased region" description="Basic and acidic residues" evidence="11">
    <location>
        <begin position="736"/>
        <end position="747"/>
    </location>
</feature>
<evidence type="ECO:0000256" key="1">
    <source>
        <dbReference type="ARBA" id="ARBA00004604"/>
    </source>
</evidence>
<dbReference type="GO" id="GO:0006364">
    <property type="term" value="P:rRNA processing"/>
    <property type="evidence" value="ECO:0007669"/>
    <property type="project" value="UniProtKB-KW"/>
</dbReference>
<dbReference type="InterPro" id="IPR025313">
    <property type="entry name" value="SPB4-like_CTE"/>
</dbReference>
<evidence type="ECO:0000259" key="13">
    <source>
        <dbReference type="PROSITE" id="PS51194"/>
    </source>
</evidence>
<comment type="catalytic activity">
    <reaction evidence="10">
        <text>ATP + H2O = ADP + phosphate + H(+)</text>
        <dbReference type="Rhea" id="RHEA:13065"/>
        <dbReference type="ChEBI" id="CHEBI:15377"/>
        <dbReference type="ChEBI" id="CHEBI:15378"/>
        <dbReference type="ChEBI" id="CHEBI:30616"/>
        <dbReference type="ChEBI" id="CHEBI:43474"/>
        <dbReference type="ChEBI" id="CHEBI:456216"/>
        <dbReference type="EC" id="3.6.4.13"/>
    </reaction>
</comment>
<proteinExistence type="inferred from homology"/>
<accession>A0A316V2P0</accession>
<dbReference type="SMART" id="SM00487">
    <property type="entry name" value="DEXDc"/>
    <property type="match status" value="1"/>
</dbReference>
<dbReference type="SMART" id="SM01178">
    <property type="entry name" value="DUF4217"/>
    <property type="match status" value="1"/>
</dbReference>
<dbReference type="Pfam" id="PF00270">
    <property type="entry name" value="DEAD"/>
    <property type="match status" value="1"/>
</dbReference>
<keyword evidence="2" id="KW-0690">Ribosome biogenesis</keyword>
<evidence type="ECO:0000256" key="6">
    <source>
        <dbReference type="ARBA" id="ARBA00022806"/>
    </source>
</evidence>
<dbReference type="GO" id="GO:0003724">
    <property type="term" value="F:RNA helicase activity"/>
    <property type="evidence" value="ECO:0007669"/>
    <property type="project" value="UniProtKB-EC"/>
</dbReference>
<dbReference type="InterPro" id="IPR027417">
    <property type="entry name" value="P-loop_NTPase"/>
</dbReference>
<feature type="region of interest" description="Disordered" evidence="11">
    <location>
        <begin position="512"/>
        <end position="537"/>
    </location>
</feature>
<feature type="region of interest" description="Disordered" evidence="11">
    <location>
        <begin position="563"/>
        <end position="837"/>
    </location>
</feature>
<evidence type="ECO:0000256" key="7">
    <source>
        <dbReference type="ARBA" id="ARBA00022840"/>
    </source>
</evidence>
<feature type="region of interest" description="Disordered" evidence="11">
    <location>
        <begin position="1"/>
        <end position="50"/>
    </location>
</feature>
<feature type="domain" description="DEAD-box RNA helicase Q" evidence="14">
    <location>
        <begin position="53"/>
        <end position="81"/>
    </location>
</feature>
<dbReference type="EMBL" id="KZ819607">
    <property type="protein sequence ID" value="PWN31827.1"/>
    <property type="molecule type" value="Genomic_DNA"/>
</dbReference>
<evidence type="ECO:0000256" key="10">
    <source>
        <dbReference type="RuleBase" id="RU365068"/>
    </source>
</evidence>
<dbReference type="GeneID" id="37018589"/>
<dbReference type="InterPro" id="IPR000629">
    <property type="entry name" value="RNA-helicase_DEAD-box_CS"/>
</dbReference>
<evidence type="ECO:0000256" key="8">
    <source>
        <dbReference type="ARBA" id="ARBA00022884"/>
    </source>
</evidence>
<feature type="domain" description="Helicase C-terminal" evidence="13">
    <location>
        <begin position="274"/>
        <end position="446"/>
    </location>
</feature>
<dbReference type="AlphaFoldDB" id="A0A316V2P0"/>
<dbReference type="GO" id="GO:0003723">
    <property type="term" value="F:RNA binding"/>
    <property type="evidence" value="ECO:0007669"/>
    <property type="project" value="UniProtKB-UniRule"/>
</dbReference>
<dbReference type="PROSITE" id="PS00039">
    <property type="entry name" value="DEAD_ATP_HELICASE"/>
    <property type="match status" value="1"/>
</dbReference>
<reference evidence="15 16" key="1">
    <citation type="journal article" date="2018" name="Mol. Biol. Evol.">
        <title>Broad Genomic Sampling Reveals a Smut Pathogenic Ancestry of the Fungal Clade Ustilaginomycotina.</title>
        <authorList>
            <person name="Kijpornyongpan T."/>
            <person name="Mondo S.J."/>
            <person name="Barry K."/>
            <person name="Sandor L."/>
            <person name="Lee J."/>
            <person name="Lipzen A."/>
            <person name="Pangilinan J."/>
            <person name="LaButti K."/>
            <person name="Hainaut M."/>
            <person name="Henrissat B."/>
            <person name="Grigoriev I.V."/>
            <person name="Spatafora J.W."/>
            <person name="Aime M.C."/>
        </authorList>
    </citation>
    <scope>NUCLEOTIDE SEQUENCE [LARGE SCALE GENOMIC DNA]</scope>
    <source>
        <strain evidence="15 16">MCA 3882</strain>
    </source>
</reference>
<evidence type="ECO:0000313" key="15">
    <source>
        <dbReference type="EMBL" id="PWN31827.1"/>
    </source>
</evidence>
<comment type="function">
    <text evidence="10">RNA helicase.</text>
</comment>
<comment type="domain">
    <text evidence="10">The Q motif is unique to and characteristic of the DEAD box family of RNA helicases and controls ATP binding and hydrolysis.</text>
</comment>
<dbReference type="InParanoid" id="A0A316V2P0"/>
<feature type="compositionally biased region" description="Basic and acidic residues" evidence="11">
    <location>
        <begin position="623"/>
        <end position="633"/>
    </location>
</feature>
<feature type="compositionally biased region" description="Basic and acidic residues" evidence="11">
    <location>
        <begin position="644"/>
        <end position="654"/>
    </location>
</feature>
<dbReference type="GO" id="GO:0005730">
    <property type="term" value="C:nucleolus"/>
    <property type="evidence" value="ECO:0007669"/>
    <property type="project" value="UniProtKB-SubCell"/>
</dbReference>
<dbReference type="Pfam" id="PF00271">
    <property type="entry name" value="Helicase_C"/>
    <property type="match status" value="1"/>
</dbReference>
<dbReference type="RefSeq" id="XP_025352129.1">
    <property type="nucleotide sequence ID" value="XM_025496808.1"/>
</dbReference>
<dbReference type="InterPro" id="IPR014014">
    <property type="entry name" value="RNA_helicase_DEAD_Q_motif"/>
</dbReference>
<protein>
    <recommendedName>
        <fullName evidence="10">ATP-dependent RNA helicase</fullName>
        <ecNumber evidence="10">3.6.4.13</ecNumber>
    </recommendedName>
</protein>
<feature type="compositionally biased region" description="Basic and acidic residues" evidence="11">
    <location>
        <begin position="689"/>
        <end position="706"/>
    </location>
</feature>
<dbReference type="OrthoDB" id="10259640at2759"/>
<dbReference type="InterPro" id="IPR001650">
    <property type="entry name" value="Helicase_C-like"/>
</dbReference>
<feature type="compositionally biased region" description="Acidic residues" evidence="11">
    <location>
        <begin position="564"/>
        <end position="575"/>
    </location>
</feature>
<feature type="compositionally biased region" description="Acidic residues" evidence="11">
    <location>
        <begin position="774"/>
        <end position="806"/>
    </location>
</feature>
<dbReference type="Gene3D" id="3.40.50.300">
    <property type="entry name" value="P-loop containing nucleotide triphosphate hydrolases"/>
    <property type="match status" value="2"/>
</dbReference>